<evidence type="ECO:0000256" key="3">
    <source>
        <dbReference type="ARBA" id="ARBA00037247"/>
    </source>
</evidence>
<dbReference type="PaxDb" id="6945-B7P9K0"/>
<proteinExistence type="inferred from homology"/>
<evidence type="ECO:0000256" key="7">
    <source>
        <dbReference type="SAM" id="MobiDB-lite"/>
    </source>
</evidence>
<feature type="non-terminal residue" evidence="9">
    <location>
        <position position="215"/>
    </location>
</feature>
<dbReference type="VEuPathDB" id="VectorBase:ISCW017095"/>
<dbReference type="AlphaFoldDB" id="B7P9K0"/>
<dbReference type="Gene3D" id="2.30.38.10">
    <property type="entry name" value="Luciferase, Domain 3"/>
    <property type="match status" value="1"/>
</dbReference>
<protein>
    <recommendedName>
        <fullName evidence="4">Medium-chain acyl-CoA ligase ACSF2, mitochondrial</fullName>
    </recommendedName>
</protein>
<evidence type="ECO:0000313" key="9">
    <source>
        <dbReference type="EMBL" id="EEC03272.1"/>
    </source>
</evidence>
<dbReference type="HOGENOM" id="CLU_1291804_0_0_1"/>
<dbReference type="PANTHER" id="PTHR43201:SF5">
    <property type="entry name" value="MEDIUM-CHAIN ACYL-COA LIGASE ACSF2, MITOCHONDRIAL"/>
    <property type="match status" value="1"/>
</dbReference>
<organism>
    <name type="scientific">Ixodes scapularis</name>
    <name type="common">Black-legged tick</name>
    <name type="synonym">Deer tick</name>
    <dbReference type="NCBI Taxonomy" id="6945"/>
    <lineage>
        <taxon>Eukaryota</taxon>
        <taxon>Metazoa</taxon>
        <taxon>Ecdysozoa</taxon>
        <taxon>Arthropoda</taxon>
        <taxon>Chelicerata</taxon>
        <taxon>Arachnida</taxon>
        <taxon>Acari</taxon>
        <taxon>Parasitiformes</taxon>
        <taxon>Ixodida</taxon>
        <taxon>Ixodoidea</taxon>
        <taxon>Ixodidae</taxon>
        <taxon>Ixodinae</taxon>
        <taxon>Ixodes</taxon>
    </lineage>
</organism>
<evidence type="ECO:0000259" key="8">
    <source>
        <dbReference type="Pfam" id="PF00501"/>
    </source>
</evidence>
<dbReference type="PANTHER" id="PTHR43201">
    <property type="entry name" value="ACYL-COA SYNTHETASE"/>
    <property type="match status" value="1"/>
</dbReference>
<dbReference type="VEuPathDB" id="VectorBase:ISCI017095"/>
<dbReference type="Pfam" id="PF00501">
    <property type="entry name" value="AMP-binding"/>
    <property type="match status" value="1"/>
</dbReference>
<accession>B7P9K0</accession>
<comment type="function">
    <text evidence="3">Acyl-CoA synthases catalyze the initial reaction in fatty acid metabolism, by forming a thioester with CoA. Has some preference toward medium-chain substrates. Plays a role in adipocyte differentiation.</text>
</comment>
<evidence type="ECO:0000256" key="1">
    <source>
        <dbReference type="ARBA" id="ARBA00006432"/>
    </source>
</evidence>
<gene>
    <name evidence="9" type="ORF">IscW_ISCW017095</name>
</gene>
<comment type="similarity">
    <text evidence="1">Belongs to the ATP-dependent AMP-binding enzyme family.</text>
</comment>
<feature type="region of interest" description="Disordered" evidence="7">
    <location>
        <begin position="1"/>
        <end position="61"/>
    </location>
</feature>
<evidence type="ECO:0000256" key="5">
    <source>
        <dbReference type="ARBA" id="ARBA00047319"/>
    </source>
</evidence>
<dbReference type="EMBL" id="DS664340">
    <property type="protein sequence ID" value="EEC03272.1"/>
    <property type="molecule type" value="Genomic_DNA"/>
</dbReference>
<evidence type="ECO:0000256" key="6">
    <source>
        <dbReference type="ARBA" id="ARBA00048277"/>
    </source>
</evidence>
<dbReference type="Gene3D" id="3.40.50.980">
    <property type="match status" value="1"/>
</dbReference>
<name>B7P9K0_IXOSC</name>
<dbReference type="PhylomeDB" id="B7P9K0"/>
<evidence type="ECO:0000256" key="4">
    <source>
        <dbReference type="ARBA" id="ARBA00039638"/>
    </source>
</evidence>
<sequence length="215" mass="23803">MERRLIMNGGKNLMSRVSPNPLPPKDIPSRPTVPKRIPTPPSFDESHHRLPSTQPPARRRRRFAATFVSPTADSDDLSSNSDRLVIADEEDVTPGQGQPPSTLSHQELLPTCSSPIGLAPTDDSTEGMIFYGTTECSPVITGSRPEGPIGKWIRTVGKPLGHVEVKIVDNENRVVPLNNRGQLCARGYLVFLGYYNNEQKIEEEVQNGWYYTGQV</sequence>
<dbReference type="InterPro" id="IPR000873">
    <property type="entry name" value="AMP-dep_synth/lig_dom"/>
</dbReference>
<dbReference type="STRING" id="6945.B7P9K0"/>
<reference evidence="9" key="1">
    <citation type="submission" date="2008-03" db="EMBL/GenBank/DDBJ databases">
        <title>Annotation of Ixodes scapularis.</title>
        <authorList>
            <consortium name="Ixodes scapularis Genome Project Consortium"/>
            <person name="Caler E."/>
            <person name="Hannick L.I."/>
            <person name="Bidwell S."/>
            <person name="Joardar V."/>
            <person name="Thiagarajan M."/>
            <person name="Amedeo P."/>
            <person name="Galinsky K.J."/>
            <person name="Schobel S."/>
            <person name="Inman J."/>
            <person name="Hostetler J."/>
            <person name="Miller J."/>
            <person name="Hammond M."/>
            <person name="Megy K."/>
            <person name="Lawson D."/>
            <person name="Kodira C."/>
            <person name="Sutton G."/>
            <person name="Meyer J."/>
            <person name="Hill C.A."/>
            <person name="Birren B."/>
            <person name="Nene V."/>
            <person name="Collins F."/>
            <person name="Alarcon-Chaidez F."/>
            <person name="Wikel S."/>
            <person name="Strausberg R."/>
        </authorList>
    </citation>
    <scope>NUCLEOTIDE SEQUENCE [LARGE SCALE GENOMIC DNA]</scope>
    <source>
        <strain evidence="9">Wikel colony</strain>
    </source>
</reference>
<evidence type="ECO:0000256" key="2">
    <source>
        <dbReference type="ARBA" id="ARBA00022598"/>
    </source>
</evidence>
<dbReference type="GO" id="GO:0031956">
    <property type="term" value="F:medium-chain fatty acid-CoA ligase activity"/>
    <property type="evidence" value="ECO:0007669"/>
    <property type="project" value="UniProtKB-EC"/>
</dbReference>
<keyword evidence="2 9" id="KW-0436">Ligase</keyword>
<dbReference type="SUPFAM" id="SSF56801">
    <property type="entry name" value="Acetyl-CoA synthetase-like"/>
    <property type="match status" value="1"/>
</dbReference>
<comment type="catalytic activity">
    <reaction evidence="5">
        <text>octanoate + ATP + CoA = octanoyl-CoA + AMP + diphosphate</text>
        <dbReference type="Rhea" id="RHEA:33631"/>
        <dbReference type="ChEBI" id="CHEBI:25646"/>
        <dbReference type="ChEBI" id="CHEBI:30616"/>
        <dbReference type="ChEBI" id="CHEBI:33019"/>
        <dbReference type="ChEBI" id="CHEBI:57287"/>
        <dbReference type="ChEBI" id="CHEBI:57386"/>
        <dbReference type="ChEBI" id="CHEBI:456215"/>
    </reaction>
</comment>
<comment type="catalytic activity">
    <reaction evidence="6">
        <text>a medium-chain fatty acid + ATP + CoA = a medium-chain fatty acyl-CoA + AMP + diphosphate</text>
        <dbReference type="Rhea" id="RHEA:48340"/>
        <dbReference type="ChEBI" id="CHEBI:30616"/>
        <dbReference type="ChEBI" id="CHEBI:33019"/>
        <dbReference type="ChEBI" id="CHEBI:57287"/>
        <dbReference type="ChEBI" id="CHEBI:59558"/>
        <dbReference type="ChEBI" id="CHEBI:90546"/>
        <dbReference type="ChEBI" id="CHEBI:456215"/>
        <dbReference type="EC" id="6.2.1.2"/>
    </reaction>
</comment>
<feature type="domain" description="AMP-dependent synthetase/ligase" evidence="8">
    <location>
        <begin position="130"/>
        <end position="195"/>
    </location>
</feature>